<dbReference type="Gene3D" id="3.30.420.10">
    <property type="entry name" value="Ribonuclease H-like superfamily/Ribonuclease H"/>
    <property type="match status" value="1"/>
</dbReference>
<dbReference type="GO" id="GO:0003964">
    <property type="term" value="F:RNA-directed DNA polymerase activity"/>
    <property type="evidence" value="ECO:0007669"/>
    <property type="project" value="UniProtKB-KW"/>
</dbReference>
<dbReference type="OrthoDB" id="5966756at2759"/>
<dbReference type="FunFam" id="3.10.10.10:FF:000003">
    <property type="entry name" value="Retrovirus-related Pol polyprotein from transposon 297-like Protein"/>
    <property type="match status" value="1"/>
</dbReference>
<dbReference type="InterPro" id="IPR050951">
    <property type="entry name" value="Retrovirus_Pol_polyprotein"/>
</dbReference>
<dbReference type="Proteomes" id="UP001152795">
    <property type="component" value="Unassembled WGS sequence"/>
</dbReference>
<dbReference type="PANTHER" id="PTHR37984:SF7">
    <property type="entry name" value="INTEGRASE CATALYTIC DOMAIN-CONTAINING PROTEIN"/>
    <property type="match status" value="1"/>
</dbReference>
<keyword evidence="9" id="KW-1185">Reference proteome</keyword>
<dbReference type="InterPro" id="IPR036397">
    <property type="entry name" value="RNaseH_sf"/>
</dbReference>
<dbReference type="GO" id="GO:0015074">
    <property type="term" value="P:DNA integration"/>
    <property type="evidence" value="ECO:0007669"/>
    <property type="project" value="InterPro"/>
</dbReference>
<dbReference type="GO" id="GO:0004519">
    <property type="term" value="F:endonuclease activity"/>
    <property type="evidence" value="ECO:0007669"/>
    <property type="project" value="UniProtKB-KW"/>
</dbReference>
<dbReference type="InterPro" id="IPR012337">
    <property type="entry name" value="RNaseH-like_sf"/>
</dbReference>
<dbReference type="InterPro" id="IPR043128">
    <property type="entry name" value="Rev_trsase/Diguanyl_cyclase"/>
</dbReference>
<feature type="region of interest" description="Disordered" evidence="7">
    <location>
        <begin position="1285"/>
        <end position="1323"/>
    </location>
</feature>
<accession>A0A7D9ID53</accession>
<keyword evidence="1" id="KW-0808">Transferase</keyword>
<sequence>MAFSAPFSAPQMDWETNDSILAFGKFKQKCELMFKSILKHAEGEEQVSYILLWVGEQGLNIYNSWTFEDVKDQKDPANILDRFMEHLEPRTNHRIHRYTLQSMRQDQGESIDNFIAKIKNIAAKCKFNGNEEIEDRLLDQLIWGTNDPEVQKSLIGRDEKLTLNTAIDIARSYEATKRQMNSLLNQNKGNPQRIDNITRKKLNADNKNYNIIQCRNCGKTHKLPHKGNCPAHGTTCRNCGKLNHRQLVCKSPKSQHRSKSPYRKNKKSINSLEKQNETDPYADIPTIGTIEINSVENHNNTTSEEIFTTLRVNRKNNGDINLKCKVDTGAQSNVLPIHLFRVLYPELINAEGMPRDGALQRIGPAILGIKACRALELVSLHCALETKSVQGKNVSRDVAQGPRKEEVKPSKTVRFADQAKIINQQQNRSRNYIKPSVPITSRPRIKDKEHLIEMYPECFDGSVGCFEDYTYHITLDPKVQPVVHAPRRVPLELVDKLNFELNEMEKNGVIEKVTKPTDWVNSIVIREKPNGRLRLCLDPKDLNEAIMRDHYPTPTLEEITPKLAGARVFSKIDARNGYWNVKLDDESSYLTTFNTPNGRYRFLRMPFGLRMSQDVFQFKIDETYRNCPGATGIADDITVHGRDESNHDLHLHDAMERTRMAGIKLNQEKCIIKTSECSFFGMVYTSSGVKPDPEKVIAIQNMEPPKDKKELHTFLGMVNYLASFMPNLASHMAPLRELLRDNVDYQWSPSHTRAFDILKCQISTETTLSYYDRSKPVVLQVDASSKGLGAVLLQENKPIAFASKALTPAESRYANIERELLAVVYGCEKFHTYLYGRQFVVESDHRPLEQIQKKNLDMAPPRLQRMLLRLQPYDCIIKYKPGKEMVIADTLSRLSPREGDEIPGMQVKIHHLVEFSPVELQQIKDETAKDGTLQILTEQVMQGWPDSIKKTQQAIKPYWNNRDDISIQEGVLLLGSRIIVPKSLRQKILQEIHSGHQGMEKCKLRAKSCVYWPGIYKEIENMVASCCACKKFQNSQQKEPMIPSEVPPRPWHTVSADLFKVNNFWYIVIADYYSKFPFVKKLNNLTATTVVNVVRSIFSEQGIPETLICDNGTQFTSAQFQDLAKRYGFRVVTSSPYYPKGHGFIERQVQTVKKILLKCKESGTDPSLALLSLRSTPLSATLKSPAELLNGRMFKTTLPVKIHPPNDWHKTRDLLLTQQKKQVNLYNRDSKEKPNLFQNQAVQVQDPLKKTWSPARVVGFGPTPRSYITEDESGVQIRRNRQLIKPDIQKTPGLTRPAAVKDNHSEKRNDEIPDRPEVRTRSGRIIKKPDRLMYK</sequence>
<gene>
    <name evidence="8" type="ORF">PACLA_8A042359</name>
</gene>
<dbReference type="CDD" id="cd01647">
    <property type="entry name" value="RT_LTR"/>
    <property type="match status" value="1"/>
</dbReference>
<dbReference type="SUPFAM" id="SSF56672">
    <property type="entry name" value="DNA/RNA polymerases"/>
    <property type="match status" value="1"/>
</dbReference>
<keyword evidence="4" id="KW-0255">Endonuclease</keyword>
<dbReference type="Pfam" id="PF17921">
    <property type="entry name" value="Integrase_H2C2"/>
    <property type="match status" value="1"/>
</dbReference>
<evidence type="ECO:0000256" key="1">
    <source>
        <dbReference type="ARBA" id="ARBA00022679"/>
    </source>
</evidence>
<name>A0A7D9ID53_PARCT</name>
<evidence type="ECO:0000256" key="6">
    <source>
        <dbReference type="ARBA" id="ARBA00022918"/>
    </source>
</evidence>
<dbReference type="InterPro" id="IPR001584">
    <property type="entry name" value="Integrase_cat-core"/>
</dbReference>
<dbReference type="InterPro" id="IPR041373">
    <property type="entry name" value="RT_RNaseH"/>
</dbReference>
<dbReference type="PROSITE" id="PS50878">
    <property type="entry name" value="RT_POL"/>
    <property type="match status" value="1"/>
</dbReference>
<keyword evidence="3" id="KW-0540">Nuclease</keyword>
<organism evidence="8 9">
    <name type="scientific">Paramuricea clavata</name>
    <name type="common">Red gorgonian</name>
    <name type="synonym">Violescent sea-whip</name>
    <dbReference type="NCBI Taxonomy" id="317549"/>
    <lineage>
        <taxon>Eukaryota</taxon>
        <taxon>Metazoa</taxon>
        <taxon>Cnidaria</taxon>
        <taxon>Anthozoa</taxon>
        <taxon>Octocorallia</taxon>
        <taxon>Malacalcyonacea</taxon>
        <taxon>Plexauridae</taxon>
        <taxon>Paramuricea</taxon>
    </lineage>
</organism>
<keyword evidence="6" id="KW-0695">RNA-directed DNA polymerase</keyword>
<dbReference type="InterPro" id="IPR000477">
    <property type="entry name" value="RT_dom"/>
</dbReference>
<dbReference type="FunFam" id="3.30.420.10:FF:000063">
    <property type="entry name" value="Retrovirus-related Pol polyprotein from transposon 297-like Protein"/>
    <property type="match status" value="1"/>
</dbReference>
<feature type="compositionally biased region" description="Basic residues" evidence="7">
    <location>
        <begin position="253"/>
        <end position="267"/>
    </location>
</feature>
<dbReference type="GO" id="GO:0003676">
    <property type="term" value="F:nucleic acid binding"/>
    <property type="evidence" value="ECO:0007669"/>
    <property type="project" value="InterPro"/>
</dbReference>
<evidence type="ECO:0000313" key="9">
    <source>
        <dbReference type="Proteomes" id="UP001152795"/>
    </source>
</evidence>
<comment type="caution">
    <text evidence="8">The sequence shown here is derived from an EMBL/GenBank/DDBJ whole genome shotgun (WGS) entry which is preliminary data.</text>
</comment>
<evidence type="ECO:0000256" key="2">
    <source>
        <dbReference type="ARBA" id="ARBA00022695"/>
    </source>
</evidence>
<dbReference type="GO" id="GO:0016787">
    <property type="term" value="F:hydrolase activity"/>
    <property type="evidence" value="ECO:0007669"/>
    <property type="project" value="UniProtKB-KW"/>
</dbReference>
<dbReference type="Pfam" id="PF00665">
    <property type="entry name" value="rve"/>
    <property type="match status" value="1"/>
</dbReference>
<dbReference type="FunFam" id="1.10.340.70:FF:000003">
    <property type="entry name" value="Protein CBG25708"/>
    <property type="match status" value="1"/>
</dbReference>
<reference evidence="8" key="1">
    <citation type="submission" date="2020-04" db="EMBL/GenBank/DDBJ databases">
        <authorList>
            <person name="Alioto T."/>
            <person name="Alioto T."/>
            <person name="Gomez Garrido J."/>
        </authorList>
    </citation>
    <scope>NUCLEOTIDE SEQUENCE</scope>
    <source>
        <strain evidence="8">A484AB</strain>
    </source>
</reference>
<dbReference type="EMBL" id="CACRXK020004992">
    <property type="protein sequence ID" value="CAB4004771.1"/>
    <property type="molecule type" value="Genomic_DNA"/>
</dbReference>
<feature type="region of interest" description="Disordered" evidence="7">
    <location>
        <begin position="249"/>
        <end position="283"/>
    </location>
</feature>
<dbReference type="CDD" id="cd09274">
    <property type="entry name" value="RNase_HI_RT_Ty3"/>
    <property type="match status" value="1"/>
</dbReference>
<keyword evidence="2" id="KW-0548">Nucleotidyltransferase</keyword>
<feature type="compositionally biased region" description="Basic and acidic residues" evidence="7">
    <location>
        <begin position="1299"/>
        <end position="1320"/>
    </location>
</feature>
<dbReference type="Pfam" id="PF00078">
    <property type="entry name" value="RVT_1"/>
    <property type="match status" value="1"/>
</dbReference>
<dbReference type="Gene3D" id="3.30.70.270">
    <property type="match status" value="2"/>
</dbReference>
<dbReference type="PANTHER" id="PTHR37984">
    <property type="entry name" value="PROTEIN CBG26694"/>
    <property type="match status" value="1"/>
</dbReference>
<evidence type="ECO:0000256" key="4">
    <source>
        <dbReference type="ARBA" id="ARBA00022759"/>
    </source>
</evidence>
<evidence type="ECO:0000313" key="8">
    <source>
        <dbReference type="EMBL" id="CAB4004771.1"/>
    </source>
</evidence>
<keyword evidence="5" id="KW-0378">Hydrolase</keyword>
<evidence type="ECO:0000256" key="7">
    <source>
        <dbReference type="SAM" id="MobiDB-lite"/>
    </source>
</evidence>
<protein>
    <submittedName>
        <fullName evidence="8">Transposon Tf2-1 poly</fullName>
    </submittedName>
</protein>
<dbReference type="FunFam" id="3.30.70.270:FF:000026">
    <property type="entry name" value="Transposon Ty3-G Gag-Pol polyprotein"/>
    <property type="match status" value="1"/>
</dbReference>
<evidence type="ECO:0000256" key="5">
    <source>
        <dbReference type="ARBA" id="ARBA00022801"/>
    </source>
</evidence>
<dbReference type="SUPFAM" id="SSF53098">
    <property type="entry name" value="Ribonuclease H-like"/>
    <property type="match status" value="1"/>
</dbReference>
<dbReference type="PROSITE" id="PS50994">
    <property type="entry name" value="INTEGRASE"/>
    <property type="match status" value="1"/>
</dbReference>
<proteinExistence type="predicted"/>
<dbReference type="Pfam" id="PF17917">
    <property type="entry name" value="RT_RNaseH"/>
    <property type="match status" value="1"/>
</dbReference>
<dbReference type="InterPro" id="IPR043502">
    <property type="entry name" value="DNA/RNA_pol_sf"/>
</dbReference>
<dbReference type="InterPro" id="IPR041588">
    <property type="entry name" value="Integrase_H2C2"/>
</dbReference>
<dbReference type="Gene3D" id="1.10.340.70">
    <property type="match status" value="1"/>
</dbReference>
<evidence type="ECO:0000256" key="3">
    <source>
        <dbReference type="ARBA" id="ARBA00022722"/>
    </source>
</evidence>
<dbReference type="Gene3D" id="3.10.10.10">
    <property type="entry name" value="HIV Type 1 Reverse Transcriptase, subunit A, domain 1"/>
    <property type="match status" value="1"/>
</dbReference>